<evidence type="ECO:0000313" key="4">
    <source>
        <dbReference type="EMBL" id="KHF24252.1"/>
    </source>
</evidence>
<dbReference type="STRING" id="2340.JV46_26900"/>
<accession>A0A0B0H6G7</accession>
<evidence type="ECO:0000313" key="5">
    <source>
        <dbReference type="Proteomes" id="UP000030856"/>
    </source>
</evidence>
<dbReference type="eggNOG" id="COG0834">
    <property type="taxonomic scope" value="Bacteria"/>
</dbReference>
<dbReference type="CDD" id="cd01007">
    <property type="entry name" value="PBP2_BvgS_HisK_like"/>
    <property type="match status" value="2"/>
</dbReference>
<dbReference type="PANTHER" id="PTHR35936">
    <property type="entry name" value="MEMBRANE-BOUND LYTIC MUREIN TRANSGLYCOSYLASE F"/>
    <property type="match status" value="1"/>
</dbReference>
<comment type="similarity">
    <text evidence="1">Belongs to the bacterial solute-binding protein 3 family.</text>
</comment>
<dbReference type="EMBL" id="JRAA01000003">
    <property type="protein sequence ID" value="KHF24252.1"/>
    <property type="molecule type" value="Genomic_DNA"/>
</dbReference>
<name>A0A0B0H6G7_SOVGS</name>
<keyword evidence="5" id="KW-1185">Reference proteome</keyword>
<proteinExistence type="inferred from homology"/>
<comment type="caution">
    <text evidence="4">The sequence shown here is derived from an EMBL/GenBank/DDBJ whole genome shotgun (WGS) entry which is preliminary data.</text>
</comment>
<protein>
    <submittedName>
        <fullName evidence="4">ABC-type amino acid transport/signal transduction system, periplasmic component</fullName>
    </submittedName>
</protein>
<feature type="domain" description="Solute-binding protein family 3/N-terminal" evidence="3">
    <location>
        <begin position="59"/>
        <end position="281"/>
    </location>
</feature>
<dbReference type="SUPFAM" id="SSF53850">
    <property type="entry name" value="Periplasmic binding protein-like II"/>
    <property type="match status" value="2"/>
</dbReference>
<evidence type="ECO:0000256" key="1">
    <source>
        <dbReference type="ARBA" id="ARBA00010333"/>
    </source>
</evidence>
<evidence type="ECO:0000256" key="2">
    <source>
        <dbReference type="ARBA" id="ARBA00022729"/>
    </source>
</evidence>
<feature type="domain" description="Solute-binding protein family 3/N-terminal" evidence="3">
    <location>
        <begin position="305"/>
        <end position="525"/>
    </location>
</feature>
<dbReference type="OrthoDB" id="9180959at2"/>
<dbReference type="RefSeq" id="WP_043118326.1">
    <property type="nucleotide sequence ID" value="NZ_JRAA01000003.1"/>
</dbReference>
<evidence type="ECO:0000259" key="3">
    <source>
        <dbReference type="SMART" id="SM00062"/>
    </source>
</evidence>
<keyword evidence="2" id="KW-0732">Signal</keyword>
<organism evidence="4 5">
    <name type="scientific">Solemya velum gill symbiont</name>
    <dbReference type="NCBI Taxonomy" id="2340"/>
    <lineage>
        <taxon>Bacteria</taxon>
        <taxon>Pseudomonadati</taxon>
        <taxon>Pseudomonadota</taxon>
        <taxon>Gammaproteobacteria</taxon>
        <taxon>sulfur-oxidizing symbionts</taxon>
    </lineage>
</organism>
<dbReference type="Pfam" id="PF00497">
    <property type="entry name" value="SBP_bac_3"/>
    <property type="match status" value="2"/>
</dbReference>
<reference evidence="4 5" key="1">
    <citation type="journal article" date="2014" name="BMC Genomics">
        <title>The genome of the intracellular bacterium of the coastal bivalve, Solemya velum: a blueprint for thriving in and out of symbiosis.</title>
        <authorList>
            <person name="Dmytrenko O."/>
            <person name="Russell S.L."/>
            <person name="Loo W.T."/>
            <person name="Fontanez K.M."/>
            <person name="Liao L."/>
            <person name="Roeselers G."/>
            <person name="Sharma R."/>
            <person name="Stewart F.J."/>
            <person name="Newton I.L."/>
            <person name="Woyke T."/>
            <person name="Wu D."/>
            <person name="Lang J.M."/>
            <person name="Eisen J.A."/>
            <person name="Cavanaugh C.M."/>
        </authorList>
    </citation>
    <scope>NUCLEOTIDE SEQUENCE [LARGE SCALE GENOMIC DNA]</scope>
    <source>
        <strain evidence="4 5">WH</strain>
    </source>
</reference>
<dbReference type="Proteomes" id="UP000030856">
    <property type="component" value="Unassembled WGS sequence"/>
</dbReference>
<dbReference type="Gene3D" id="3.40.190.10">
    <property type="entry name" value="Periplasmic binding protein-like II"/>
    <property type="match status" value="4"/>
</dbReference>
<sequence length="563" mass="63139">MMPIYSKSKLLAGKLFLLLAILCLGLISLWPVSGYSASNKNSSIQLTPEEAAWLEANPEIRVAGDIQWPPFNFSEDGVPQGYSIGYIEMLAKKVGLNVKYVTGPVWNEFLEMMKAGTLDVMLDIVKTPERQEYLLYTPPYVSNPNVILSRSASAYKSVEELFGKTVAVTAGSFYEEVLERDYPQINILGVADTFETIKAVSFLNADAAFGETAAIRHLMKKHLTTGLVISGELKMGDPELALLHIATRKELPHLASILRKGMAAVSEDEKQAIHRLWVTEEDKVDSVDQTIDLSEAEKQWLKQHSVISVVDDFAWPPFTFLDEDGNMAGLASSYIRLFGERLGVEFRPKFGRSWDQALDEVKSRQSDTVPLLIPTKERETFLSFTKPVISFPLVLATRNDSSFIDSLDDLSGKRVGVVDGYLNDKRLKVGYPAIEVVLYGSVSEGLEAVDGGEIDAFAASLGVIEYERSRLGLDNIKVAAPTPFVDNLSFGIRKDWPELVSMINKVLDSITDREKTAIKKNLDRDYIYSWYTDWNHSEMDRSDCSHCPRVYYFHRDLEPEVEN</sequence>
<dbReference type="AlphaFoldDB" id="A0A0B0H6G7"/>
<dbReference type="GeneID" id="86990434"/>
<dbReference type="SMART" id="SM00062">
    <property type="entry name" value="PBPb"/>
    <property type="match status" value="2"/>
</dbReference>
<dbReference type="InterPro" id="IPR001638">
    <property type="entry name" value="Solute-binding_3/MltF_N"/>
</dbReference>
<gene>
    <name evidence="4" type="ORF">JV46_26900</name>
</gene>